<reference evidence="1" key="1">
    <citation type="submission" date="2021-10" db="EMBL/GenBank/DDBJ databases">
        <title>Melipona bicolor Genome sequencing and assembly.</title>
        <authorList>
            <person name="Araujo N.S."/>
            <person name="Arias M.C."/>
        </authorList>
    </citation>
    <scope>NUCLEOTIDE SEQUENCE</scope>
    <source>
        <strain evidence="1">USP_2M_L1-L4_2017</strain>
        <tissue evidence="1">Whole body</tissue>
    </source>
</reference>
<evidence type="ECO:0000313" key="2">
    <source>
        <dbReference type="Proteomes" id="UP001177670"/>
    </source>
</evidence>
<evidence type="ECO:0000313" key="1">
    <source>
        <dbReference type="EMBL" id="KAK1129808.1"/>
    </source>
</evidence>
<protein>
    <submittedName>
        <fullName evidence="1">Uncharacterized protein</fullName>
    </submittedName>
</protein>
<name>A0AA40KR85_9HYME</name>
<feature type="non-terminal residue" evidence="1">
    <location>
        <position position="103"/>
    </location>
</feature>
<organism evidence="1 2">
    <name type="scientific">Melipona bicolor</name>
    <dbReference type="NCBI Taxonomy" id="60889"/>
    <lineage>
        <taxon>Eukaryota</taxon>
        <taxon>Metazoa</taxon>
        <taxon>Ecdysozoa</taxon>
        <taxon>Arthropoda</taxon>
        <taxon>Hexapoda</taxon>
        <taxon>Insecta</taxon>
        <taxon>Pterygota</taxon>
        <taxon>Neoptera</taxon>
        <taxon>Endopterygota</taxon>
        <taxon>Hymenoptera</taxon>
        <taxon>Apocrita</taxon>
        <taxon>Aculeata</taxon>
        <taxon>Apoidea</taxon>
        <taxon>Anthophila</taxon>
        <taxon>Apidae</taxon>
        <taxon>Melipona</taxon>
    </lineage>
</organism>
<dbReference type="AlphaFoldDB" id="A0AA40KR85"/>
<dbReference type="Proteomes" id="UP001177670">
    <property type="component" value="Unassembled WGS sequence"/>
</dbReference>
<sequence>MVGAWSPTTETRPQNGLSTNLAGCSYILAAKLGGAAATSGKITRLGTRDPGSIGITNFITISFWLEYLRASLTRLYEGGQTRRKFRSFEKLGLLTLFFCNLLR</sequence>
<dbReference type="EMBL" id="JAHYIQ010000008">
    <property type="protein sequence ID" value="KAK1129808.1"/>
    <property type="molecule type" value="Genomic_DNA"/>
</dbReference>
<gene>
    <name evidence="1" type="ORF">K0M31_019517</name>
</gene>
<accession>A0AA40KR85</accession>
<proteinExistence type="predicted"/>
<keyword evidence="2" id="KW-1185">Reference proteome</keyword>
<comment type="caution">
    <text evidence="1">The sequence shown here is derived from an EMBL/GenBank/DDBJ whole genome shotgun (WGS) entry which is preliminary data.</text>
</comment>